<dbReference type="AlphaFoldDB" id="A0A2H1WL74"/>
<dbReference type="EMBL" id="ODYU01009422">
    <property type="protein sequence ID" value="SOQ53835.1"/>
    <property type="molecule type" value="Genomic_DNA"/>
</dbReference>
<name>A0A2H1WL74_SPOFR</name>
<protein>
    <submittedName>
        <fullName evidence="1">SFRICE_025136</fullName>
    </submittedName>
</protein>
<gene>
    <name evidence="1" type="ORF">SFRICE_025136</name>
</gene>
<evidence type="ECO:0000313" key="1">
    <source>
        <dbReference type="EMBL" id="SOQ53835.1"/>
    </source>
</evidence>
<reference evidence="1" key="1">
    <citation type="submission" date="2016-07" db="EMBL/GenBank/DDBJ databases">
        <authorList>
            <person name="Bretaudeau A."/>
        </authorList>
    </citation>
    <scope>NUCLEOTIDE SEQUENCE</scope>
    <source>
        <strain evidence="1">Rice</strain>
        <tissue evidence="1">Whole body</tissue>
    </source>
</reference>
<organism evidence="1">
    <name type="scientific">Spodoptera frugiperda</name>
    <name type="common">Fall armyworm</name>
    <dbReference type="NCBI Taxonomy" id="7108"/>
    <lineage>
        <taxon>Eukaryota</taxon>
        <taxon>Metazoa</taxon>
        <taxon>Ecdysozoa</taxon>
        <taxon>Arthropoda</taxon>
        <taxon>Hexapoda</taxon>
        <taxon>Insecta</taxon>
        <taxon>Pterygota</taxon>
        <taxon>Neoptera</taxon>
        <taxon>Endopterygota</taxon>
        <taxon>Lepidoptera</taxon>
        <taxon>Glossata</taxon>
        <taxon>Ditrysia</taxon>
        <taxon>Noctuoidea</taxon>
        <taxon>Noctuidae</taxon>
        <taxon>Amphipyrinae</taxon>
        <taxon>Spodoptera</taxon>
    </lineage>
</organism>
<accession>A0A2H1WL74</accession>
<sequence>MVWILFLSWSPGGLRRSLLMHKGAGSKPTNGKVPIFKPVKHLFVWESLASAQMGQLDRSDTTASQDIEICALDVLCWIAYWPAVGLHQEWPSARLPVTGIYAAMNAFDGEGFSQPGSTALNSVTG</sequence>
<proteinExistence type="predicted"/>